<evidence type="ECO:0000313" key="6">
    <source>
        <dbReference type="Proteomes" id="UP000277811"/>
    </source>
</evidence>
<dbReference type="AlphaFoldDB" id="A0A498QZV2"/>
<keyword evidence="1" id="KW-0805">Transcription regulation</keyword>
<dbReference type="PANTHER" id="PTHR35790:SF4">
    <property type="entry name" value="HTH-TYPE TRANSCRIPTIONAL REGULATOR PCHR"/>
    <property type="match status" value="1"/>
</dbReference>
<gene>
    <name evidence="5" type="ORF">LUCI_0977</name>
</gene>
<sequence length="150" mass="17396">MEQSDLIIETVLRLINKFSTLLKEPRKFGTNDILYGSEIHMIDVIGKYPGINVTEIADKLGITKGAVPKMIRKLTQKDLIYRYQEKDNKKVVLFRLTEKGHVAFRHHLEFHQQFDKDIKDKLSSLTNREISLLQNILTEIEKSADMVNAK</sequence>
<accession>A0A498QZV2</accession>
<evidence type="ECO:0000256" key="2">
    <source>
        <dbReference type="ARBA" id="ARBA00023125"/>
    </source>
</evidence>
<dbReference type="EMBL" id="UPPP01000058">
    <property type="protein sequence ID" value="VBB05766.1"/>
    <property type="molecule type" value="Genomic_DNA"/>
</dbReference>
<organism evidence="5 6">
    <name type="scientific">Lucifera butyrica</name>
    <dbReference type="NCBI Taxonomy" id="1351585"/>
    <lineage>
        <taxon>Bacteria</taxon>
        <taxon>Bacillati</taxon>
        <taxon>Bacillota</taxon>
        <taxon>Negativicutes</taxon>
        <taxon>Veillonellales</taxon>
        <taxon>Veillonellaceae</taxon>
        <taxon>Lucifera</taxon>
    </lineage>
</organism>
<dbReference type="Gene3D" id="1.10.10.10">
    <property type="entry name" value="Winged helix-like DNA-binding domain superfamily/Winged helix DNA-binding domain"/>
    <property type="match status" value="1"/>
</dbReference>
<dbReference type="SUPFAM" id="SSF46785">
    <property type="entry name" value="Winged helix' DNA-binding domain"/>
    <property type="match status" value="1"/>
</dbReference>
<reference evidence="5 6" key="1">
    <citation type="submission" date="2018-06" db="EMBL/GenBank/DDBJ databases">
        <authorList>
            <person name="Strepis N."/>
        </authorList>
    </citation>
    <scope>NUCLEOTIDE SEQUENCE [LARGE SCALE GENOMIC DNA]</scope>
    <source>
        <strain evidence="5">LUCI</strain>
    </source>
</reference>
<dbReference type="OrthoDB" id="5358347at2"/>
<dbReference type="PROSITE" id="PS50995">
    <property type="entry name" value="HTH_MARR_2"/>
    <property type="match status" value="1"/>
</dbReference>
<evidence type="ECO:0000259" key="4">
    <source>
        <dbReference type="PROSITE" id="PS50995"/>
    </source>
</evidence>
<dbReference type="RefSeq" id="WP_122626738.1">
    <property type="nucleotide sequence ID" value="NZ_UPPP01000058.1"/>
</dbReference>
<dbReference type="SMART" id="SM00347">
    <property type="entry name" value="HTH_MARR"/>
    <property type="match status" value="1"/>
</dbReference>
<evidence type="ECO:0000313" key="5">
    <source>
        <dbReference type="EMBL" id="VBB05766.1"/>
    </source>
</evidence>
<dbReference type="InterPro" id="IPR036388">
    <property type="entry name" value="WH-like_DNA-bd_sf"/>
</dbReference>
<dbReference type="PANTHER" id="PTHR35790">
    <property type="entry name" value="HTH-TYPE TRANSCRIPTIONAL REGULATOR PCHR"/>
    <property type="match status" value="1"/>
</dbReference>
<evidence type="ECO:0000256" key="3">
    <source>
        <dbReference type="ARBA" id="ARBA00023163"/>
    </source>
</evidence>
<feature type="domain" description="HTH marR-type" evidence="4">
    <location>
        <begin position="4"/>
        <end position="142"/>
    </location>
</feature>
<dbReference type="Proteomes" id="UP000277811">
    <property type="component" value="Unassembled WGS sequence"/>
</dbReference>
<keyword evidence="2" id="KW-0238">DNA-binding</keyword>
<name>A0A498QZV2_9FIRM</name>
<dbReference type="InterPro" id="IPR000835">
    <property type="entry name" value="HTH_MarR-typ"/>
</dbReference>
<keyword evidence="3" id="KW-0804">Transcription</keyword>
<dbReference type="Pfam" id="PF01047">
    <property type="entry name" value="MarR"/>
    <property type="match status" value="1"/>
</dbReference>
<dbReference type="InterPro" id="IPR052067">
    <property type="entry name" value="Metal_resp_HTH_trans_reg"/>
</dbReference>
<dbReference type="InterPro" id="IPR036390">
    <property type="entry name" value="WH_DNA-bd_sf"/>
</dbReference>
<proteinExistence type="predicted"/>
<keyword evidence="6" id="KW-1185">Reference proteome</keyword>
<dbReference type="GO" id="GO:0003677">
    <property type="term" value="F:DNA binding"/>
    <property type="evidence" value="ECO:0007669"/>
    <property type="project" value="UniProtKB-KW"/>
</dbReference>
<protein>
    <recommendedName>
        <fullName evidence="4">HTH marR-type domain-containing protein</fullName>
    </recommendedName>
</protein>
<dbReference type="GO" id="GO:0003700">
    <property type="term" value="F:DNA-binding transcription factor activity"/>
    <property type="evidence" value="ECO:0007669"/>
    <property type="project" value="InterPro"/>
</dbReference>
<evidence type="ECO:0000256" key="1">
    <source>
        <dbReference type="ARBA" id="ARBA00023015"/>
    </source>
</evidence>